<evidence type="ECO:0000313" key="3">
    <source>
        <dbReference type="EMBL" id="RAV15339.1"/>
    </source>
</evidence>
<dbReference type="Gene3D" id="3.30.428.10">
    <property type="entry name" value="HIT-like"/>
    <property type="match status" value="1"/>
</dbReference>
<dbReference type="InterPro" id="IPR036265">
    <property type="entry name" value="HIT-like_sf"/>
</dbReference>
<name>A0A329M5B4_9BACL</name>
<evidence type="ECO:0000259" key="2">
    <source>
        <dbReference type="PROSITE" id="PS51084"/>
    </source>
</evidence>
<feature type="domain" description="HIT" evidence="2">
    <location>
        <begin position="7"/>
        <end position="108"/>
    </location>
</feature>
<dbReference type="GO" id="GO:0003824">
    <property type="term" value="F:catalytic activity"/>
    <property type="evidence" value="ECO:0007669"/>
    <property type="project" value="InterPro"/>
</dbReference>
<dbReference type="SUPFAM" id="SSF54197">
    <property type="entry name" value="HIT-like"/>
    <property type="match status" value="1"/>
</dbReference>
<sequence length="140" mass="16422">MNPNNCFYCTEEYKDYMKEVAILAHSRVYLNNEQEYPGRCYVVLDIHKTELFQLDDEKLAGYMKDVAKVAQAIQHVFSPDKINYAVYGDIDSHIHFHLVPKTRAGKMWGWPFELTGEEGKKKFLTEEQYQSIIDKLKAHL</sequence>
<dbReference type="EMBL" id="QMFB01000024">
    <property type="protein sequence ID" value="RAV15339.1"/>
    <property type="molecule type" value="Genomic_DNA"/>
</dbReference>
<protein>
    <submittedName>
        <fullName evidence="3">HIT family protein</fullName>
    </submittedName>
</protein>
<comment type="caution">
    <text evidence="3">The sequence shown here is derived from an EMBL/GenBank/DDBJ whole genome shotgun (WGS) entry which is preliminary data.</text>
</comment>
<evidence type="ECO:0000256" key="1">
    <source>
        <dbReference type="PROSITE-ProRule" id="PRU00464"/>
    </source>
</evidence>
<dbReference type="RefSeq" id="WP_113034824.1">
    <property type="nucleotide sequence ID" value="NZ_QMFB01000024.1"/>
</dbReference>
<dbReference type="Proteomes" id="UP000250369">
    <property type="component" value="Unassembled WGS sequence"/>
</dbReference>
<gene>
    <name evidence="3" type="ORF">DQG23_30540</name>
</gene>
<evidence type="ECO:0000313" key="4">
    <source>
        <dbReference type="Proteomes" id="UP000250369"/>
    </source>
</evidence>
<accession>A0A329M5B4</accession>
<dbReference type="OrthoDB" id="9784774at2"/>
<organism evidence="3 4">
    <name type="scientific">Paenibacillus contaminans</name>
    <dbReference type="NCBI Taxonomy" id="450362"/>
    <lineage>
        <taxon>Bacteria</taxon>
        <taxon>Bacillati</taxon>
        <taxon>Bacillota</taxon>
        <taxon>Bacilli</taxon>
        <taxon>Bacillales</taxon>
        <taxon>Paenibacillaceae</taxon>
        <taxon>Paenibacillus</taxon>
    </lineage>
</organism>
<dbReference type="InterPro" id="IPR011146">
    <property type="entry name" value="HIT-like"/>
</dbReference>
<dbReference type="AlphaFoldDB" id="A0A329M5B4"/>
<feature type="short sequence motif" description="Histidine triad motif" evidence="1">
    <location>
        <begin position="93"/>
        <end position="97"/>
    </location>
</feature>
<dbReference type="PROSITE" id="PS51084">
    <property type="entry name" value="HIT_2"/>
    <property type="match status" value="1"/>
</dbReference>
<dbReference type="Pfam" id="PF01230">
    <property type="entry name" value="HIT"/>
    <property type="match status" value="1"/>
</dbReference>
<reference evidence="3 4" key="1">
    <citation type="journal article" date="2009" name="Int. J. Syst. Evol. Microbiol.">
        <title>Paenibacillus contaminans sp. nov., isolated from a contaminated laboratory plate.</title>
        <authorList>
            <person name="Chou J.H."/>
            <person name="Lee J.H."/>
            <person name="Lin M.C."/>
            <person name="Chang P.S."/>
            <person name="Arun A.B."/>
            <person name="Young C.C."/>
            <person name="Chen W.M."/>
        </authorList>
    </citation>
    <scope>NUCLEOTIDE SEQUENCE [LARGE SCALE GENOMIC DNA]</scope>
    <source>
        <strain evidence="3 4">CKOBP-6</strain>
    </source>
</reference>
<keyword evidence="4" id="KW-1185">Reference proteome</keyword>
<proteinExistence type="predicted"/>